<name>A0A3B0AE80_9ACTN</name>
<proteinExistence type="predicted"/>
<evidence type="ECO:0000313" key="2">
    <source>
        <dbReference type="Proteomes" id="UP000279968"/>
    </source>
</evidence>
<dbReference type="EMBL" id="RBAN01000001">
    <property type="protein sequence ID" value="RKN58679.1"/>
    <property type="molecule type" value="Genomic_DNA"/>
</dbReference>
<dbReference type="AlphaFoldDB" id="A0A3B0AE80"/>
<dbReference type="Proteomes" id="UP000279968">
    <property type="component" value="Unassembled WGS sequence"/>
</dbReference>
<evidence type="ECO:0000313" key="1">
    <source>
        <dbReference type="EMBL" id="RKN58679.1"/>
    </source>
</evidence>
<sequence length="249" mass="27194">MAAMASFHARYVSGDPDDVWRDLRGLGLRVFDAPYREDAEAVAREFADRARRNVETLVERLQARGFRAEENDDEGTPCSAHVPPSPGAPALADWLEVTFAPFPMTISAWIRQVGDVWLVGELPGWPASVLADPLVVQFEWAERGGSRSYYEAEHAAYLRDTARRDAGIPFQLDYAPDELHKANISGDAPYGIDLPGPGIDGKVGPAIWFVDDLNTAFAAGGFPGALWDEGYQEPPAGLRESLAAGLLRL</sequence>
<protein>
    <submittedName>
        <fullName evidence="1">Uncharacterized protein</fullName>
    </submittedName>
</protein>
<keyword evidence="2" id="KW-1185">Reference proteome</keyword>
<reference evidence="1 2" key="1">
    <citation type="journal article" date="2015" name="Int. J. Syst. Evol. Microbiol.">
        <title>Micromonospora costi sp. nov., isolated from a leaf of Costus speciosus.</title>
        <authorList>
            <person name="Thawai C."/>
        </authorList>
    </citation>
    <scope>NUCLEOTIDE SEQUENCE [LARGE SCALE GENOMIC DNA]</scope>
    <source>
        <strain evidence="1 2">CS1-12</strain>
    </source>
</reference>
<comment type="caution">
    <text evidence="1">The sequence shown here is derived from an EMBL/GenBank/DDBJ whole genome shotgun (WGS) entry which is preliminary data.</text>
</comment>
<organism evidence="1 2">
    <name type="scientific">Micromonospora costi</name>
    <dbReference type="NCBI Taxonomy" id="1530042"/>
    <lineage>
        <taxon>Bacteria</taxon>
        <taxon>Bacillati</taxon>
        <taxon>Actinomycetota</taxon>
        <taxon>Actinomycetes</taxon>
        <taxon>Micromonosporales</taxon>
        <taxon>Micromonosporaceae</taxon>
        <taxon>Micromonospora</taxon>
    </lineage>
</organism>
<gene>
    <name evidence="1" type="ORF">D7193_09170</name>
</gene>
<accession>A0A3B0AE80</accession>